<sequence length="158" mass="17050">MPAQGEKDKVAVVVLLLGVVLAVAATFLPVIQVAGRSELLTMTTWDVLPWFTKLKFVALALLLAAAFLPQLHKWRMLIAVIAVVMVFLPAISAFISALYAWGTVRADIVRLSGQRTPFVHPGIANLVLVAAALMVSYAVWRIETLGQKSEPAGEMAEA</sequence>
<dbReference type="Proteomes" id="UP001305521">
    <property type="component" value="Chromosome"/>
</dbReference>
<feature type="transmembrane region" description="Helical" evidence="1">
    <location>
        <begin position="12"/>
        <end position="35"/>
    </location>
</feature>
<keyword evidence="3" id="KW-1185">Reference proteome</keyword>
<reference evidence="2 3" key="1">
    <citation type="submission" date="2023-11" db="EMBL/GenBank/DDBJ databases">
        <title>Arctic aerobic anoxygenic photoheterotroph Sediminicoccus rosea KRV36 adapts its photosynthesis to long days of polar summer.</title>
        <authorList>
            <person name="Tomasch J."/>
            <person name="Kopejtka K."/>
            <person name="Bily T."/>
            <person name="Gardiner A.T."/>
            <person name="Gardian Z."/>
            <person name="Shivaramu S."/>
            <person name="Koblizek M."/>
            <person name="Engelhardt F."/>
            <person name="Kaftan D."/>
        </authorList>
    </citation>
    <scope>NUCLEOTIDE SEQUENCE [LARGE SCALE GENOMIC DNA]</scope>
    <source>
        <strain evidence="2 3">R-30</strain>
    </source>
</reference>
<gene>
    <name evidence="2" type="ORF">R9Z33_10135</name>
</gene>
<feature type="transmembrane region" description="Helical" evidence="1">
    <location>
        <begin position="47"/>
        <end position="69"/>
    </location>
</feature>
<protein>
    <submittedName>
        <fullName evidence="2">Uncharacterized protein</fullName>
    </submittedName>
</protein>
<proteinExistence type="predicted"/>
<organism evidence="2 3">
    <name type="scientific">Sediminicoccus rosea</name>
    <dbReference type="NCBI Taxonomy" id="1225128"/>
    <lineage>
        <taxon>Bacteria</taxon>
        <taxon>Pseudomonadati</taxon>
        <taxon>Pseudomonadota</taxon>
        <taxon>Alphaproteobacteria</taxon>
        <taxon>Acetobacterales</taxon>
        <taxon>Roseomonadaceae</taxon>
        <taxon>Sediminicoccus</taxon>
    </lineage>
</organism>
<keyword evidence="1" id="KW-1133">Transmembrane helix</keyword>
<feature type="transmembrane region" description="Helical" evidence="1">
    <location>
        <begin position="122"/>
        <end position="140"/>
    </location>
</feature>
<keyword evidence="1" id="KW-0812">Transmembrane</keyword>
<evidence type="ECO:0000256" key="1">
    <source>
        <dbReference type="SAM" id="Phobius"/>
    </source>
</evidence>
<evidence type="ECO:0000313" key="3">
    <source>
        <dbReference type="Proteomes" id="UP001305521"/>
    </source>
</evidence>
<keyword evidence="1" id="KW-0472">Membrane</keyword>
<evidence type="ECO:0000313" key="2">
    <source>
        <dbReference type="EMBL" id="WPB87220.1"/>
    </source>
</evidence>
<dbReference type="EMBL" id="CP137852">
    <property type="protein sequence ID" value="WPB87220.1"/>
    <property type="molecule type" value="Genomic_DNA"/>
</dbReference>
<feature type="transmembrane region" description="Helical" evidence="1">
    <location>
        <begin position="76"/>
        <end position="102"/>
    </location>
</feature>
<accession>A0ABZ0PQ30</accession>
<name>A0ABZ0PQ30_9PROT</name>
<dbReference type="RefSeq" id="WP_318651174.1">
    <property type="nucleotide sequence ID" value="NZ_CP137852.1"/>
</dbReference>